<reference evidence="2" key="1">
    <citation type="submission" date="2021-12" db="EMBL/GenBank/DDBJ databases">
        <authorList>
            <person name="King R."/>
        </authorList>
    </citation>
    <scope>NUCLEOTIDE SEQUENCE</scope>
</reference>
<dbReference type="Proteomes" id="UP001153292">
    <property type="component" value="Chromosome 13"/>
</dbReference>
<name>A0ABN8B1E1_CHISP</name>
<protein>
    <submittedName>
        <fullName evidence="2">Uncharacterized protein</fullName>
    </submittedName>
</protein>
<feature type="region of interest" description="Disordered" evidence="1">
    <location>
        <begin position="353"/>
        <end position="416"/>
    </location>
</feature>
<sequence>MPKRKRDKCDESEYEYLSKKLKKLQKRISHCRRRSYTSSDSDNYMPRKQQESNLCTSVENNIPGCSYWSDAYHSDVSEVVEQANLEALPRAAPTPEANAITPLDVTTGVAPHSSTPPPAPFTPPSSPAIVTSPAFIPTAVTLSQVPVEEISVTEQISELDSSLMEILGKDPSCIEEYGDNIQKDLAIRLNHIATVGLSKEIRKELKDKYLVPANCKLIKGPTLNPEIRASLIESQAKRDKGIEYKQELTSCALASLGAAITLLLSSDSKNPELLKLLIDTARTLGDIQHTDSISRRFFILSTVKKDLKDQLEKTKIDEMLFGSNLQEVLKSAKIINKSGADIRAASILKSTVQRPGKAANKHLNFRPPPVSRRAPPGGTRGARATYSAPIPRQTTTATQHSATKPSSRQPPPRYRR</sequence>
<gene>
    <name evidence="2" type="ORF">CHILSU_LOCUS2352</name>
</gene>
<evidence type="ECO:0000256" key="1">
    <source>
        <dbReference type="SAM" id="MobiDB-lite"/>
    </source>
</evidence>
<dbReference type="EMBL" id="OU963906">
    <property type="protein sequence ID" value="CAH0399219.1"/>
    <property type="molecule type" value="Genomic_DNA"/>
</dbReference>
<feature type="compositionally biased region" description="Polar residues" evidence="1">
    <location>
        <begin position="392"/>
        <end position="404"/>
    </location>
</feature>
<accession>A0ABN8B1E1</accession>
<dbReference type="PANTHER" id="PTHR34239">
    <property type="entry name" value="APPLE DOMAIN-CONTAINING PROTEIN"/>
    <property type="match status" value="1"/>
</dbReference>
<feature type="compositionally biased region" description="Low complexity" evidence="1">
    <location>
        <begin position="372"/>
        <end position="385"/>
    </location>
</feature>
<organism evidence="2 3">
    <name type="scientific">Chilo suppressalis</name>
    <name type="common">Asiatic rice borer moth</name>
    <dbReference type="NCBI Taxonomy" id="168631"/>
    <lineage>
        <taxon>Eukaryota</taxon>
        <taxon>Metazoa</taxon>
        <taxon>Ecdysozoa</taxon>
        <taxon>Arthropoda</taxon>
        <taxon>Hexapoda</taxon>
        <taxon>Insecta</taxon>
        <taxon>Pterygota</taxon>
        <taxon>Neoptera</taxon>
        <taxon>Endopterygota</taxon>
        <taxon>Lepidoptera</taxon>
        <taxon>Glossata</taxon>
        <taxon>Ditrysia</taxon>
        <taxon>Pyraloidea</taxon>
        <taxon>Crambidae</taxon>
        <taxon>Crambinae</taxon>
        <taxon>Chilo</taxon>
    </lineage>
</organism>
<dbReference type="PANTHER" id="PTHR34239:SF2">
    <property type="entry name" value="TRANSPOSABLE ELEMENT P TRANSPOSASE_THAP9 CONSERVED DOMAIN-CONTAINING PROTEIN"/>
    <property type="match status" value="1"/>
</dbReference>
<keyword evidence="3" id="KW-1185">Reference proteome</keyword>
<evidence type="ECO:0000313" key="2">
    <source>
        <dbReference type="EMBL" id="CAH0399219.1"/>
    </source>
</evidence>
<proteinExistence type="predicted"/>
<evidence type="ECO:0000313" key="3">
    <source>
        <dbReference type="Proteomes" id="UP001153292"/>
    </source>
</evidence>